<sequence>MANWAELNQDLLILIAKRVRFLEDFSTFGRVCKSWRSVAVKKNFKGSQQVPWLMLTEDTNDEKTGNKVADYRCFVSAADGNLISRLTLPEAKGMQCFESLGWFVTLSETGDMNLLHPLSRVQIPLPHISALENLDEVNANRPFKKRYFSRIYKVVLSSRPSLSPEDNYALMVIYNKRSMGGMGTLGLWKPGKKAWTTITTRGYTAMDITYYKGQFYAVTDGIGSILIFDVWGSDHPTFVGKKRIPNLNCLGTFLHILESEGELFIIVQYYTVRSDCRTGERVGRSKGNGVNINDDEPRVGETEKFRVYKVDLSNSALAELQSLGDSTLFVGFNGSISVQASNSSKGIRPNCIYYVDFCWIGGTALFSKVRHVYKGILAGRKQRVVSLEHNLCSKLNQDLLILIAKRVGFLEDFSTFGRVCRSWRSVAVKKNFKGSQQVLWLMLTEETNDEKPDNKVADYRCFVSAADGNLTGRLMLPEAKGMQCFESLGWFVTLSETGDMNLLHPLSRVQIPLPHISALENRDEVNADRICKAVLSSRPSPFVENNYALMVIYNKRSMGPLGLWKPEKKAWTTIKTRGYYIVDITYYKGQFYAVTDRGGNILICDVWGSDHPTIVGEKRIPHLAGLDRSLYIVESEGELLIIVRYFTALIFYYSGERVGRGKGKGNGVNINDDETRFGGTEEFRVYKVDLSNSTVAELQSLGDNTLFVGYKASISVQTSNSSQGIRPNCIYYSDVCRIGGTAFGFSVGGRQRKNDQLIEIPDGVLSTIISMLTLKDAVRTSVVSKQWRFIWICHSDLWFDSANVLGKVVSSKSISESEKKLQTYHYSSTASEGSEEYEFPIRLLAAAGEKSSVKHLELTSCSLIAPLDSNSLTSLVTIQLENVKIGDEQLESLLSSCLFLEGLSLHLCNCLFELNFIAPNLRLKRLSIHNCFRLQKMELRTKNLALFEYTGHLILFYFKDVPRLAEAFLNFTTDSRLDGAAYALTKFVSDVPQLETLNLVSVLAMKVLKLPETVPTTFTNIRELVLTIFPFDDEDKLCWSNYILKNFPLLYKLQLNLFCANFIKQPNKIERVLQNCPHNQLTELEINGFYGNHHEQVLLKYLLDNLAELKVLAVSPCQKVYKGFNSWLYEEANSWYEVRMESVCEWLDAVVPSTVRLEVR</sequence>
<reference evidence="1" key="1">
    <citation type="submission" date="2022-02" db="EMBL/GenBank/DDBJ databases">
        <title>Plant Genome Project.</title>
        <authorList>
            <person name="Zhang R.-G."/>
        </authorList>
    </citation>
    <scope>NUCLEOTIDE SEQUENCE</scope>
    <source>
        <strain evidence="1">AT1</strain>
    </source>
</reference>
<evidence type="ECO:0000313" key="1">
    <source>
        <dbReference type="EMBL" id="KAI8569281.1"/>
    </source>
</evidence>
<dbReference type="Proteomes" id="UP001062846">
    <property type="component" value="Chromosome 2"/>
</dbReference>
<dbReference type="EMBL" id="CM046389">
    <property type="protein sequence ID" value="KAI8569281.1"/>
    <property type="molecule type" value="Genomic_DNA"/>
</dbReference>
<accession>A0ACC0PVV0</accession>
<keyword evidence="2" id="KW-1185">Reference proteome</keyword>
<organism evidence="1 2">
    <name type="scientific">Rhododendron molle</name>
    <name type="common">Chinese azalea</name>
    <name type="synonym">Azalea mollis</name>
    <dbReference type="NCBI Taxonomy" id="49168"/>
    <lineage>
        <taxon>Eukaryota</taxon>
        <taxon>Viridiplantae</taxon>
        <taxon>Streptophyta</taxon>
        <taxon>Embryophyta</taxon>
        <taxon>Tracheophyta</taxon>
        <taxon>Spermatophyta</taxon>
        <taxon>Magnoliopsida</taxon>
        <taxon>eudicotyledons</taxon>
        <taxon>Gunneridae</taxon>
        <taxon>Pentapetalae</taxon>
        <taxon>asterids</taxon>
        <taxon>Ericales</taxon>
        <taxon>Ericaceae</taxon>
        <taxon>Ericoideae</taxon>
        <taxon>Rhodoreae</taxon>
        <taxon>Rhododendron</taxon>
    </lineage>
</organism>
<name>A0ACC0PVV0_RHOML</name>
<evidence type="ECO:0000313" key="2">
    <source>
        <dbReference type="Proteomes" id="UP001062846"/>
    </source>
</evidence>
<proteinExistence type="predicted"/>
<protein>
    <submittedName>
        <fullName evidence="1">Uncharacterized protein</fullName>
    </submittedName>
</protein>
<gene>
    <name evidence="1" type="ORF">RHMOL_Rhmol02G0266800</name>
</gene>
<comment type="caution">
    <text evidence="1">The sequence shown here is derived from an EMBL/GenBank/DDBJ whole genome shotgun (WGS) entry which is preliminary data.</text>
</comment>